<dbReference type="PROSITE" id="PS50966">
    <property type="entry name" value="ZF_SWIM"/>
    <property type="match status" value="1"/>
</dbReference>
<keyword evidence="5" id="KW-1185">Reference proteome</keyword>
<evidence type="ECO:0000256" key="2">
    <source>
        <dbReference type="SAM" id="MobiDB-lite"/>
    </source>
</evidence>
<dbReference type="Proteomes" id="UP001528912">
    <property type="component" value="Unassembled WGS sequence"/>
</dbReference>
<evidence type="ECO:0000259" key="3">
    <source>
        <dbReference type="PROSITE" id="PS50966"/>
    </source>
</evidence>
<comment type="caution">
    <text evidence="4">The sequence shown here is derived from an EMBL/GenBank/DDBJ whole genome shotgun (WGS) entry which is preliminary data.</text>
</comment>
<dbReference type="InterPro" id="IPR007527">
    <property type="entry name" value="Znf_SWIM"/>
</dbReference>
<organism evidence="4 5">
    <name type="scientific">Luteipulveratus flavus</name>
    <dbReference type="NCBI Taxonomy" id="3031728"/>
    <lineage>
        <taxon>Bacteria</taxon>
        <taxon>Bacillati</taxon>
        <taxon>Actinomycetota</taxon>
        <taxon>Actinomycetes</taxon>
        <taxon>Micrococcales</taxon>
        <taxon>Dermacoccaceae</taxon>
        <taxon>Luteipulveratus</taxon>
    </lineage>
</organism>
<protein>
    <submittedName>
        <fullName evidence="4">SWIM zinc finger domain-containing protein</fullName>
    </submittedName>
</protein>
<evidence type="ECO:0000256" key="1">
    <source>
        <dbReference type="PROSITE-ProRule" id="PRU00325"/>
    </source>
</evidence>
<accession>A0ABT6C7M6</accession>
<evidence type="ECO:0000313" key="4">
    <source>
        <dbReference type="EMBL" id="MDF8264863.1"/>
    </source>
</evidence>
<dbReference type="RefSeq" id="WP_277192241.1">
    <property type="nucleotide sequence ID" value="NZ_JAROAV010000028.1"/>
</dbReference>
<proteinExistence type="predicted"/>
<reference evidence="4 5" key="1">
    <citation type="submission" date="2023-03" db="EMBL/GenBank/DDBJ databases">
        <title>YIM 133296 draft genome.</title>
        <authorList>
            <person name="Xiong L."/>
        </authorList>
    </citation>
    <scope>NUCLEOTIDE SEQUENCE [LARGE SCALE GENOMIC DNA]</scope>
    <source>
        <strain evidence="4 5">YIM 133296</strain>
    </source>
</reference>
<dbReference type="Pfam" id="PF04434">
    <property type="entry name" value="SWIM"/>
    <property type="match status" value="1"/>
</dbReference>
<keyword evidence="1" id="KW-0863">Zinc-finger</keyword>
<feature type="domain" description="SWIM-type" evidence="3">
    <location>
        <begin position="53"/>
        <end position="86"/>
    </location>
</feature>
<keyword evidence="1" id="KW-0479">Metal-binding</keyword>
<sequence length="434" mass="46882">MTRWTLKQVNDAAPDASALAAARTLARPGPWRETGCNDVLVWGQCQGSGKTPYQVSIDVVAPAYRCSCPSRKFPCKHALALLLLWSEGVLDESGQVAPHAAEWAAGRADRAEVRSRRTAEPAKAPDREAQARRLEDRLARMDAGVADLRLWLRDLVRGGLAAARTQPAAGWEQAAARLVDAQLPGLAERVRDAGSQMYARDDWAEHLLAEVGRWWLITTAWQQRETLDEAERADVRVAVGWAQSSGDVLDADSRPGPWTVLGAHRSDDGRLQQQRTWLRHDDGEIVTVLDFAGYGQALAVGQLTGSRLDVAVARYPGRAPRRAVFVEPPAGSEAVTGLAGGTTLAGARTQAASALATSPWRDRHPAVLHDVTFTDRDGGWEVADTTGSLPLTPDTDVWSALAASGGHPVDVFGEVEGGRFRPLSVWLDDEVVAL</sequence>
<keyword evidence="1" id="KW-0862">Zinc</keyword>
<name>A0ABT6C7M6_9MICO</name>
<evidence type="ECO:0000313" key="5">
    <source>
        <dbReference type="Proteomes" id="UP001528912"/>
    </source>
</evidence>
<feature type="region of interest" description="Disordered" evidence="2">
    <location>
        <begin position="108"/>
        <end position="130"/>
    </location>
</feature>
<gene>
    <name evidence="4" type="ORF">P4R38_11460</name>
</gene>
<dbReference type="EMBL" id="JAROAV010000028">
    <property type="protein sequence ID" value="MDF8264863.1"/>
    <property type="molecule type" value="Genomic_DNA"/>
</dbReference>